<reference evidence="3" key="1">
    <citation type="submission" date="2023-07" db="EMBL/GenBank/DDBJ databases">
        <title>A chromosome-level genome assembly of Lolium multiflorum.</title>
        <authorList>
            <person name="Chen Y."/>
            <person name="Copetti D."/>
            <person name="Kolliker R."/>
            <person name="Studer B."/>
        </authorList>
    </citation>
    <scope>NUCLEOTIDE SEQUENCE</scope>
    <source>
        <strain evidence="3">02402/16</strain>
        <tissue evidence="3">Leaf</tissue>
    </source>
</reference>
<feature type="compositionally biased region" description="Low complexity" evidence="1">
    <location>
        <begin position="38"/>
        <end position="48"/>
    </location>
</feature>
<sequence length="81" mass="8114">MEKKATRARLSLAALLLAGCLVMAGLQEAHAAAAAAAAEGAQPESTAARVLHENAPPGGIRPVEANKHNKGCSAMTGCRGP</sequence>
<evidence type="ECO:0000313" key="3">
    <source>
        <dbReference type="EMBL" id="KAK1661932.1"/>
    </source>
</evidence>
<dbReference type="Proteomes" id="UP001231189">
    <property type="component" value="Unassembled WGS sequence"/>
</dbReference>
<name>A0AAD8SP95_LOLMU</name>
<feature type="chain" id="PRO_5041908564" evidence="2">
    <location>
        <begin position="32"/>
        <end position="81"/>
    </location>
</feature>
<feature type="signal peptide" evidence="2">
    <location>
        <begin position="1"/>
        <end position="31"/>
    </location>
</feature>
<dbReference type="EMBL" id="JAUUTY010000003">
    <property type="protein sequence ID" value="KAK1661932.1"/>
    <property type="molecule type" value="Genomic_DNA"/>
</dbReference>
<comment type="caution">
    <text evidence="3">The sequence shown here is derived from an EMBL/GenBank/DDBJ whole genome shotgun (WGS) entry which is preliminary data.</text>
</comment>
<organism evidence="3 4">
    <name type="scientific">Lolium multiflorum</name>
    <name type="common">Italian ryegrass</name>
    <name type="synonym">Lolium perenne subsp. multiflorum</name>
    <dbReference type="NCBI Taxonomy" id="4521"/>
    <lineage>
        <taxon>Eukaryota</taxon>
        <taxon>Viridiplantae</taxon>
        <taxon>Streptophyta</taxon>
        <taxon>Embryophyta</taxon>
        <taxon>Tracheophyta</taxon>
        <taxon>Spermatophyta</taxon>
        <taxon>Magnoliopsida</taxon>
        <taxon>Liliopsida</taxon>
        <taxon>Poales</taxon>
        <taxon>Poaceae</taxon>
        <taxon>BOP clade</taxon>
        <taxon>Pooideae</taxon>
        <taxon>Poodae</taxon>
        <taxon>Poeae</taxon>
        <taxon>Poeae Chloroplast Group 2 (Poeae type)</taxon>
        <taxon>Loliodinae</taxon>
        <taxon>Loliinae</taxon>
        <taxon>Lolium</taxon>
    </lineage>
</organism>
<evidence type="ECO:0000256" key="2">
    <source>
        <dbReference type="SAM" id="SignalP"/>
    </source>
</evidence>
<evidence type="ECO:0000256" key="1">
    <source>
        <dbReference type="SAM" id="MobiDB-lite"/>
    </source>
</evidence>
<gene>
    <name evidence="3" type="ORF">QYE76_050091</name>
</gene>
<dbReference type="PROSITE" id="PS51257">
    <property type="entry name" value="PROKAR_LIPOPROTEIN"/>
    <property type="match status" value="1"/>
</dbReference>
<evidence type="ECO:0000313" key="4">
    <source>
        <dbReference type="Proteomes" id="UP001231189"/>
    </source>
</evidence>
<feature type="region of interest" description="Disordered" evidence="1">
    <location>
        <begin position="38"/>
        <end position="81"/>
    </location>
</feature>
<protein>
    <submittedName>
        <fullName evidence="3">Uncharacterized protein</fullName>
    </submittedName>
</protein>
<proteinExistence type="predicted"/>
<accession>A0AAD8SP95</accession>
<dbReference type="AlphaFoldDB" id="A0AAD8SP95"/>
<keyword evidence="4" id="KW-1185">Reference proteome</keyword>
<keyword evidence="2" id="KW-0732">Signal</keyword>